<dbReference type="Gene3D" id="3.40.50.1000">
    <property type="entry name" value="HAD superfamily/HAD-like"/>
    <property type="match status" value="1"/>
</dbReference>
<evidence type="ECO:0008006" key="3">
    <source>
        <dbReference type="Google" id="ProtNLM"/>
    </source>
</evidence>
<dbReference type="InterPro" id="IPR023214">
    <property type="entry name" value="HAD_sf"/>
</dbReference>
<name>A0A2U0SCS7_9SPHN</name>
<reference evidence="1 2" key="1">
    <citation type="submission" date="2018-05" db="EMBL/GenBank/DDBJ databases">
        <title>Description of Sphingomonas pokkalii sp nov, isolated from the rhizosphere of saline tolerant pokkali rice and its draft genome analysis.</title>
        <authorList>
            <person name="Menon R."/>
            <person name="Kumari S."/>
            <person name="Rameshkumar N."/>
        </authorList>
    </citation>
    <scope>NUCLEOTIDE SEQUENCE [LARGE SCALE GENOMIC DNA]</scope>
    <source>
        <strain evidence="1 2">L3B27</strain>
    </source>
</reference>
<evidence type="ECO:0000313" key="2">
    <source>
        <dbReference type="Proteomes" id="UP000245890"/>
    </source>
</evidence>
<evidence type="ECO:0000313" key="1">
    <source>
        <dbReference type="EMBL" id="PVX29172.1"/>
    </source>
</evidence>
<organism evidence="1 2">
    <name type="scientific">Sphingomonas pokkalii</name>
    <dbReference type="NCBI Taxonomy" id="2175090"/>
    <lineage>
        <taxon>Bacteria</taxon>
        <taxon>Pseudomonadati</taxon>
        <taxon>Pseudomonadota</taxon>
        <taxon>Alphaproteobacteria</taxon>
        <taxon>Sphingomonadales</taxon>
        <taxon>Sphingomonadaceae</taxon>
        <taxon>Sphingomonas</taxon>
    </lineage>
</organism>
<dbReference type="AlphaFoldDB" id="A0A2U0SCS7"/>
<keyword evidence="2" id="KW-1185">Reference proteome</keyword>
<comment type="caution">
    <text evidence="1">The sequence shown here is derived from an EMBL/GenBank/DDBJ whole genome shotgun (WGS) entry which is preliminary data.</text>
</comment>
<dbReference type="Proteomes" id="UP000245890">
    <property type="component" value="Unassembled WGS sequence"/>
</dbReference>
<accession>A0A2U0SCS7</accession>
<dbReference type="SUPFAM" id="SSF56784">
    <property type="entry name" value="HAD-like"/>
    <property type="match status" value="1"/>
</dbReference>
<dbReference type="RefSeq" id="WP_116468612.1">
    <property type="nucleotide sequence ID" value="NZ_QENQ01000001.1"/>
</dbReference>
<proteinExistence type="predicted"/>
<dbReference type="Gene3D" id="1.10.150.520">
    <property type="match status" value="1"/>
</dbReference>
<protein>
    <recommendedName>
        <fullName evidence="3">HAD family hydrolase</fullName>
    </recommendedName>
</protein>
<gene>
    <name evidence="1" type="ORF">DD559_07370</name>
</gene>
<dbReference type="EMBL" id="QENQ01000001">
    <property type="protein sequence ID" value="PVX29172.1"/>
    <property type="molecule type" value="Genomic_DNA"/>
</dbReference>
<dbReference type="OrthoDB" id="3837964at2"/>
<dbReference type="InterPro" id="IPR036412">
    <property type="entry name" value="HAD-like_sf"/>
</dbReference>
<sequence length="251" mass="29113">MMGLDAKPIRSVLITDVDNTLFDWVHVWHSAFSAMLAELLRLSALDEAVLLAEIRKVHQRAGTSEYSFLIGELEVLRGPAGDTPVLDFYAPAIDAFRAARQQTLEFYPGVLATLEELSRRGTLLICYTESLAYYSQYRFRKLGLDRLVDYLYSPPDHDLPDGLSRENIRFHEAAHYTLARTDHRFTPPGELKPKPRNLRSIAEVVVVNRYHQWFRYRSSFYITRFLKQWKLDYVHDGTSTVPWVETVLPNY</sequence>